<dbReference type="SMART" id="SM01120">
    <property type="entry name" value="Dak2"/>
    <property type="match status" value="1"/>
</dbReference>
<gene>
    <name evidence="2" type="ORF">H8717_03745</name>
</gene>
<protein>
    <submittedName>
        <fullName evidence="2">DAK2 domain-containing protein</fullName>
    </submittedName>
</protein>
<dbReference type="PANTHER" id="PTHR33434">
    <property type="entry name" value="DEGV DOMAIN-CONTAINING PROTEIN DR_1986-RELATED"/>
    <property type="match status" value="1"/>
</dbReference>
<dbReference type="NCBIfam" id="TIGR03599">
    <property type="entry name" value="YloV"/>
    <property type="match status" value="1"/>
</dbReference>
<dbReference type="SUPFAM" id="SSF101473">
    <property type="entry name" value="DhaL-like"/>
    <property type="match status" value="1"/>
</dbReference>
<comment type="caution">
    <text evidence="2">The sequence shown here is derived from an EMBL/GenBank/DDBJ whole genome shotgun (WGS) entry which is preliminary data.</text>
</comment>
<dbReference type="SMART" id="SM01121">
    <property type="entry name" value="Dak1_2"/>
    <property type="match status" value="1"/>
</dbReference>
<dbReference type="Pfam" id="PF02734">
    <property type="entry name" value="Dak2"/>
    <property type="match status" value="1"/>
</dbReference>
<name>A0ABR7NGJ1_9FIRM</name>
<accession>A0ABR7NGJ1</accession>
<evidence type="ECO:0000259" key="1">
    <source>
        <dbReference type="PROSITE" id="PS51480"/>
    </source>
</evidence>
<evidence type="ECO:0000313" key="2">
    <source>
        <dbReference type="EMBL" id="MBC8575527.1"/>
    </source>
</evidence>
<dbReference type="PANTHER" id="PTHR33434:SF4">
    <property type="entry name" value="PHOSPHATASE PROTEIN"/>
    <property type="match status" value="1"/>
</dbReference>
<feature type="domain" description="DhaL" evidence="1">
    <location>
        <begin position="7"/>
        <end position="201"/>
    </location>
</feature>
<dbReference type="Gene3D" id="1.25.40.340">
    <property type="match status" value="1"/>
</dbReference>
<dbReference type="Proteomes" id="UP000658131">
    <property type="component" value="Unassembled WGS sequence"/>
</dbReference>
<dbReference type="InterPro" id="IPR033470">
    <property type="entry name" value="FakA-like_C"/>
</dbReference>
<reference evidence="2 3" key="1">
    <citation type="submission" date="2020-08" db="EMBL/GenBank/DDBJ databases">
        <title>Genome public.</title>
        <authorList>
            <person name="Liu C."/>
            <person name="Sun Q."/>
        </authorList>
    </citation>
    <scope>NUCLEOTIDE SEQUENCE [LARGE SCALE GENOMIC DNA]</scope>
    <source>
        <strain evidence="2 3">BX1</strain>
    </source>
</reference>
<dbReference type="RefSeq" id="WP_262399152.1">
    <property type="nucleotide sequence ID" value="NZ_JACRTB010000005.1"/>
</dbReference>
<dbReference type="InterPro" id="IPR050270">
    <property type="entry name" value="DegV_domain_contain"/>
</dbReference>
<dbReference type="EMBL" id="JACRTB010000005">
    <property type="protein sequence ID" value="MBC8575527.1"/>
    <property type="molecule type" value="Genomic_DNA"/>
</dbReference>
<evidence type="ECO:0000313" key="3">
    <source>
        <dbReference type="Proteomes" id="UP000658131"/>
    </source>
</evidence>
<dbReference type="InterPro" id="IPR004007">
    <property type="entry name" value="DhaL_dom"/>
</dbReference>
<dbReference type="InterPro" id="IPR048394">
    <property type="entry name" value="FakA-like_M"/>
</dbReference>
<organism evidence="2 3">
    <name type="scientific">Yanshouia hominis</name>
    <dbReference type="NCBI Taxonomy" id="2763673"/>
    <lineage>
        <taxon>Bacteria</taxon>
        <taxon>Bacillati</taxon>
        <taxon>Bacillota</taxon>
        <taxon>Clostridia</taxon>
        <taxon>Eubacteriales</taxon>
        <taxon>Oscillospiraceae</taxon>
        <taxon>Yanshouia</taxon>
    </lineage>
</organism>
<dbReference type="Pfam" id="PF13684">
    <property type="entry name" value="FakA-like_C"/>
    <property type="match status" value="1"/>
</dbReference>
<sequence length="562" mass="59798">MNFLKGKTLRDAIISGANHIANNRQQVDALNVFPVPDGDTGTNMSMTISAAKRELERLDDDATIEEVSKTAASALLRGARGNSGVILSLLFRGFSKGLAGKNTAAPADIANALSLGVEAAYKAVMKPTEGTILTVSRAAAEKARETAGEAGKDVARLWCDLTQAASEMLEKTPEMLPVLKKAGVVDAGGKGLLVVFEGMASVIRDDVIIPLAGAVSAPARQESVTAAFFEDDDGFSGEITFTYCTEFIILRGEGEKSPLALRAFLETIGDCVVVVDDDEIIKVHVHTDHPGKAMEEALSYGMLTKLKVDNMRLQFADKVSNAQKAAKAEAQRGNLPYAAPDPDRPFGFVAVAAGEGVRQLFLDLGVDQVVSGGQTMNPSTDDILSAVQSVGAQTVFVLPNNKNIIMAAEQSVSLADRQVIVLQTKTIPQGLSAMLAFDAEQDVDQNFLAMSRAAGHVATGQITFAARDSDFDGHKIKQGEILALEEGKVAFVEKDLIKAANKLAKTIIRKDSTFVTVLYGEGATEEQAGEVEKYIHAKFGDDLEVAVINGGQPVYYFILSAE</sequence>
<dbReference type="Pfam" id="PF21645">
    <property type="entry name" value="FakA-like_M"/>
    <property type="match status" value="1"/>
</dbReference>
<dbReference type="PROSITE" id="PS51480">
    <property type="entry name" value="DHAL"/>
    <property type="match status" value="1"/>
</dbReference>
<proteinExistence type="predicted"/>
<keyword evidence="3" id="KW-1185">Reference proteome</keyword>
<dbReference type="InterPro" id="IPR019986">
    <property type="entry name" value="YloV-like"/>
</dbReference>
<dbReference type="InterPro" id="IPR036117">
    <property type="entry name" value="DhaL_dom_sf"/>
</dbReference>